<dbReference type="GO" id="GO:0000155">
    <property type="term" value="F:phosphorelay sensor kinase activity"/>
    <property type="evidence" value="ECO:0007669"/>
    <property type="project" value="InterPro"/>
</dbReference>
<keyword evidence="3" id="KW-0597">Phosphoprotein</keyword>
<protein>
    <recommendedName>
        <fullName evidence="2">histidine kinase</fullName>
        <ecNumber evidence="2">2.7.13.3</ecNumber>
    </recommendedName>
</protein>
<dbReference type="Pfam" id="PF00512">
    <property type="entry name" value="HisKA"/>
    <property type="match status" value="1"/>
</dbReference>
<dbReference type="AlphaFoldDB" id="A0A831PS62"/>
<dbReference type="Gene3D" id="2.60.40.10">
    <property type="entry name" value="Immunoglobulins"/>
    <property type="match status" value="1"/>
</dbReference>
<proteinExistence type="predicted"/>
<comment type="caution">
    <text evidence="9">The sequence shown here is derived from an EMBL/GenBank/DDBJ whole genome shotgun (WGS) entry which is preliminary data.</text>
</comment>
<feature type="transmembrane region" description="Helical" evidence="7">
    <location>
        <begin position="790"/>
        <end position="815"/>
    </location>
</feature>
<dbReference type="FunFam" id="3.30.565.10:FF:000006">
    <property type="entry name" value="Sensor histidine kinase WalK"/>
    <property type="match status" value="1"/>
</dbReference>
<dbReference type="Gene3D" id="1.10.287.130">
    <property type="match status" value="1"/>
</dbReference>
<evidence type="ECO:0000259" key="8">
    <source>
        <dbReference type="PROSITE" id="PS50109"/>
    </source>
</evidence>
<reference evidence="9" key="1">
    <citation type="journal article" date="2020" name="mSystems">
        <title>Genome- and Community-Level Interaction Insights into Carbon Utilization and Element Cycling Functions of Hydrothermarchaeota in Hydrothermal Sediment.</title>
        <authorList>
            <person name="Zhou Z."/>
            <person name="Liu Y."/>
            <person name="Xu W."/>
            <person name="Pan J."/>
            <person name="Luo Z.H."/>
            <person name="Li M."/>
        </authorList>
    </citation>
    <scope>NUCLEOTIDE SEQUENCE [LARGE SCALE GENOMIC DNA]</scope>
    <source>
        <strain evidence="9">SpSt-1217</strain>
    </source>
</reference>
<accession>A0A831PS62</accession>
<dbReference type="InterPro" id="IPR004358">
    <property type="entry name" value="Sig_transdc_His_kin-like_C"/>
</dbReference>
<dbReference type="SUPFAM" id="SSF47384">
    <property type="entry name" value="Homodimeric domain of signal transducing histidine kinase"/>
    <property type="match status" value="1"/>
</dbReference>
<dbReference type="EMBL" id="DSDK01000767">
    <property type="protein sequence ID" value="HDR52641.1"/>
    <property type="molecule type" value="Genomic_DNA"/>
</dbReference>
<dbReference type="InterPro" id="IPR005467">
    <property type="entry name" value="His_kinase_dom"/>
</dbReference>
<evidence type="ECO:0000313" key="9">
    <source>
        <dbReference type="EMBL" id="HDR52641.1"/>
    </source>
</evidence>
<dbReference type="PROSITE" id="PS50109">
    <property type="entry name" value="HIS_KIN"/>
    <property type="match status" value="1"/>
</dbReference>
<evidence type="ECO:0000256" key="1">
    <source>
        <dbReference type="ARBA" id="ARBA00000085"/>
    </source>
</evidence>
<dbReference type="Pfam" id="PF07494">
    <property type="entry name" value="Reg_prop"/>
    <property type="match status" value="1"/>
</dbReference>
<dbReference type="InterPro" id="IPR015943">
    <property type="entry name" value="WD40/YVTN_repeat-like_dom_sf"/>
</dbReference>
<dbReference type="InterPro" id="IPR013783">
    <property type="entry name" value="Ig-like_fold"/>
</dbReference>
<evidence type="ECO:0000256" key="4">
    <source>
        <dbReference type="ARBA" id="ARBA00022679"/>
    </source>
</evidence>
<dbReference type="PANTHER" id="PTHR43547">
    <property type="entry name" value="TWO-COMPONENT HISTIDINE KINASE"/>
    <property type="match status" value="1"/>
</dbReference>
<dbReference type="InterPro" id="IPR036890">
    <property type="entry name" value="HATPase_C_sf"/>
</dbReference>
<feature type="domain" description="Histidine kinase" evidence="8">
    <location>
        <begin position="858"/>
        <end position="1075"/>
    </location>
</feature>
<evidence type="ECO:0000256" key="2">
    <source>
        <dbReference type="ARBA" id="ARBA00012438"/>
    </source>
</evidence>
<dbReference type="SUPFAM" id="SSF55874">
    <property type="entry name" value="ATPase domain of HSP90 chaperone/DNA topoisomerase II/histidine kinase"/>
    <property type="match status" value="1"/>
</dbReference>
<organism evidence="9">
    <name type="scientific">Mariniphaga anaerophila</name>
    <dbReference type="NCBI Taxonomy" id="1484053"/>
    <lineage>
        <taxon>Bacteria</taxon>
        <taxon>Pseudomonadati</taxon>
        <taxon>Bacteroidota</taxon>
        <taxon>Bacteroidia</taxon>
        <taxon>Marinilabiliales</taxon>
        <taxon>Prolixibacteraceae</taxon>
        <taxon>Mariniphaga</taxon>
    </lineage>
</organism>
<feature type="coiled-coil region" evidence="6">
    <location>
        <begin position="824"/>
        <end position="851"/>
    </location>
</feature>
<dbReference type="CDD" id="cd00082">
    <property type="entry name" value="HisKA"/>
    <property type="match status" value="1"/>
</dbReference>
<evidence type="ECO:0000256" key="6">
    <source>
        <dbReference type="SAM" id="Coils"/>
    </source>
</evidence>
<keyword evidence="7" id="KW-0472">Membrane</keyword>
<dbReference type="InterPro" id="IPR003594">
    <property type="entry name" value="HATPase_dom"/>
</dbReference>
<dbReference type="Proteomes" id="UP000886047">
    <property type="component" value="Unassembled WGS sequence"/>
</dbReference>
<dbReference type="Gene3D" id="2.130.10.10">
    <property type="entry name" value="YVTN repeat-like/Quinoprotein amine dehydrogenase"/>
    <property type="match status" value="2"/>
</dbReference>
<dbReference type="SMART" id="SM00387">
    <property type="entry name" value="HATPase_c"/>
    <property type="match status" value="1"/>
</dbReference>
<gene>
    <name evidence="9" type="ORF">ENN90_13660</name>
</gene>
<name>A0A831PS62_9BACT</name>
<dbReference type="InterPro" id="IPR011123">
    <property type="entry name" value="Y_Y_Y"/>
</dbReference>
<keyword evidence="5" id="KW-0418">Kinase</keyword>
<dbReference type="PRINTS" id="PR00344">
    <property type="entry name" value="BCTRLSENSOR"/>
</dbReference>
<comment type="catalytic activity">
    <reaction evidence="1">
        <text>ATP + protein L-histidine = ADP + protein N-phospho-L-histidine.</text>
        <dbReference type="EC" id="2.7.13.3"/>
    </reaction>
</comment>
<dbReference type="EC" id="2.7.13.3" evidence="2"/>
<dbReference type="SUPFAM" id="SSF63829">
    <property type="entry name" value="Calcium-dependent phosphotriesterase"/>
    <property type="match status" value="2"/>
</dbReference>
<dbReference type="Pfam" id="PF07495">
    <property type="entry name" value="Y_Y_Y"/>
    <property type="match status" value="1"/>
</dbReference>
<sequence>MRNWIFRVILVMLPLGWPGLPFANIAFYHFGVEKGLPETQIVSISQDSTGFIWLAGANGMFRFDGSQFKAYQNSFFNTEQSSFSIINSLFTDSRGTLWVGANNGVSTYDFIHDRFIKPSGNWNRYRATDFDEDEHGNIWIATNHGLIAYHPESGETLWFTGSNGQSQNAILPDTEIHKITCQPGGKIWFTLYRGGLFQFEPESGTVRDFSNVGEIILGTMDISELGFSENHLFVSTISNGIFWFNPEEEKAFQETFDNLGLTVRHFRFSDDSLVWLATNNGLIRSNYLSGEYTQYINEPTNSLSMNRTSVNYVFLDNDKNIWVSSGIRGVDYGITGNPFYQFNIDEVYPYSLYHKEVTAIHFDEQGNMWLGYEAGLVEQHTHEPLGRNRFHLTSKSQSGAPGSIMAIFEDSKNRVWIGGWDCGLQKLNAARTAVEYAPILPEEMAARLATADIRGMAEDSRGNLWISFHGIGLGRYNPETYEMKLFHHDPENPFTTLSNDYPFNLCFDNHDNLWVATAHGVTKLSLPDEQITTYFAEDGNRFSLSSSTVNTIYCDVAGTVWAGTSTGLNMYNQALDVFEPVLTDREIPFISISDIQSINPGEIWVSTFSGIFQVTYPLDFSGDNIRVNSQLFDRSSGLLSTSYFQRSSGVSTDGMIFFGGNEGIDFFNPNEVRSSKSPDIKTLITELRVDGQPVYPVRDKMGTEPVVLSLDYRHRMINIRFTALHFNAPGALRFRYKMEGLDDEWFYPQVSQSATFSNLKSGTYRFMAEVQYKNGPWSSPAVVIIRVKPAFWTTIPFIVFLLFIFAGLIWFAFWYRSRVMFIRQKKLEQIIAEDTRELQQKNDQLEQANQTKNKFFSIISHDLRSPFSGLVGILEVLTDSDYNINQERQKELLQTAKKSARQTFDLLDNLLTWSRSQMEKTNIFPKTENLSNILKNTIELKQAAAQQKEISIKRDFPEDIEAFFDVDMINVVARNLLGNAIKYTPQGGEITVVVESKNGMAFVHIADSGIGLGEEEMRQLFDLNKKSRDGTQGEKGTGLGLVICKEFIERNYGKIWVTPNRPKGTVFHFSIPLQEI</sequence>
<evidence type="ECO:0000256" key="7">
    <source>
        <dbReference type="SAM" id="Phobius"/>
    </source>
</evidence>
<keyword evidence="7" id="KW-1133">Transmembrane helix</keyword>
<dbReference type="SMART" id="SM00388">
    <property type="entry name" value="HisKA"/>
    <property type="match status" value="1"/>
</dbReference>
<evidence type="ECO:0000256" key="3">
    <source>
        <dbReference type="ARBA" id="ARBA00022553"/>
    </source>
</evidence>
<dbReference type="Pfam" id="PF02518">
    <property type="entry name" value="HATPase_c"/>
    <property type="match status" value="1"/>
</dbReference>
<dbReference type="PANTHER" id="PTHR43547:SF2">
    <property type="entry name" value="HYBRID SIGNAL TRANSDUCTION HISTIDINE KINASE C"/>
    <property type="match status" value="1"/>
</dbReference>
<keyword evidence="4" id="KW-0808">Transferase</keyword>
<dbReference type="InterPro" id="IPR011110">
    <property type="entry name" value="Reg_prop"/>
</dbReference>
<dbReference type="InterPro" id="IPR036097">
    <property type="entry name" value="HisK_dim/P_sf"/>
</dbReference>
<dbReference type="Gene3D" id="3.30.565.10">
    <property type="entry name" value="Histidine kinase-like ATPase, C-terminal domain"/>
    <property type="match status" value="1"/>
</dbReference>
<evidence type="ECO:0000256" key="5">
    <source>
        <dbReference type="ARBA" id="ARBA00022777"/>
    </source>
</evidence>
<keyword evidence="7" id="KW-0812">Transmembrane</keyword>
<keyword evidence="6" id="KW-0175">Coiled coil</keyword>
<dbReference type="InterPro" id="IPR003661">
    <property type="entry name" value="HisK_dim/P_dom"/>
</dbReference>